<keyword evidence="4" id="KW-1185">Reference proteome</keyword>
<dbReference type="Proteomes" id="UP000032120">
    <property type="component" value="Unassembled WGS sequence"/>
</dbReference>
<evidence type="ECO:0000313" key="3">
    <source>
        <dbReference type="EMBL" id="KIP51857.1"/>
    </source>
</evidence>
<dbReference type="InterPro" id="IPR017518">
    <property type="entry name" value="CHP03084"/>
</dbReference>
<accession>A0A0D0IL64</accession>
<dbReference type="Pfam" id="PF11716">
    <property type="entry name" value="MDMPI_N"/>
    <property type="match status" value="1"/>
</dbReference>
<evidence type="ECO:0000259" key="2">
    <source>
        <dbReference type="Pfam" id="PF11716"/>
    </source>
</evidence>
<organism evidence="3 4">
    <name type="scientific">Leucobacter komagatae</name>
    <dbReference type="NCBI Taxonomy" id="55969"/>
    <lineage>
        <taxon>Bacteria</taxon>
        <taxon>Bacillati</taxon>
        <taxon>Actinomycetota</taxon>
        <taxon>Actinomycetes</taxon>
        <taxon>Micrococcales</taxon>
        <taxon>Microbacteriaceae</taxon>
        <taxon>Leucobacter</taxon>
    </lineage>
</organism>
<gene>
    <name evidence="3" type="ORF">SD72_13005</name>
</gene>
<evidence type="ECO:0000313" key="4">
    <source>
        <dbReference type="Proteomes" id="UP000032120"/>
    </source>
</evidence>
<dbReference type="EMBL" id="JXSQ01000021">
    <property type="protein sequence ID" value="KIP51857.1"/>
    <property type="molecule type" value="Genomic_DNA"/>
</dbReference>
<sequence length="266" mass="28857">MLTEISELLETQVAELSPGGWSLPTPAEGWRIAEQIGHLLWTDEITLLAIGDQSAFLRLAAEVEASEDTDSIDRGARERAALPLPELLASWRGKRAELRRALLGVDPASKIPWFGPPMRPITVATARTMETWAHALDVYDALGRELPATSALWAVARLGARTRGFAFRLNGLPVPEAPVRIELDMPGGERFLEGPEEADERITGSGWGFAAVVTQRRNIADVDLEAIGDGAREWMRIAQAFAGSPTAGPPPGQRVRWRAAGARGSK</sequence>
<dbReference type="NCBIfam" id="TIGR03084">
    <property type="entry name" value="TIGR03084 family metal-binding protein"/>
    <property type="match status" value="1"/>
</dbReference>
<dbReference type="NCBIfam" id="TIGR03083">
    <property type="entry name" value="maleylpyruvate isomerase family mycothiol-dependent enzyme"/>
    <property type="match status" value="1"/>
</dbReference>
<proteinExistence type="predicted"/>
<protein>
    <recommendedName>
        <fullName evidence="2">Mycothiol-dependent maleylpyruvate isomerase metal-binding domain-containing protein</fullName>
    </recommendedName>
</protein>
<dbReference type="InterPro" id="IPR024344">
    <property type="entry name" value="MDMPI_metal-binding"/>
</dbReference>
<dbReference type="SUPFAM" id="SSF109854">
    <property type="entry name" value="DinB/YfiT-like putative metalloenzymes"/>
    <property type="match status" value="1"/>
</dbReference>
<reference evidence="3 4" key="1">
    <citation type="submission" date="2015-01" db="EMBL/GenBank/DDBJ databases">
        <title>Draft genome sequence of Leucobacter komagatae strain VKM ST2845.</title>
        <authorList>
            <person name="Karlyshev A.V."/>
            <person name="Kudryashova E.B."/>
        </authorList>
    </citation>
    <scope>NUCLEOTIDE SEQUENCE [LARGE SCALE GENOMIC DNA]</scope>
    <source>
        <strain evidence="3 4">VKM ST2845</strain>
    </source>
</reference>
<name>A0A0D0IL64_9MICO</name>
<dbReference type="GO" id="GO:0046872">
    <property type="term" value="F:metal ion binding"/>
    <property type="evidence" value="ECO:0007669"/>
    <property type="project" value="InterPro"/>
</dbReference>
<evidence type="ECO:0000256" key="1">
    <source>
        <dbReference type="SAM" id="MobiDB-lite"/>
    </source>
</evidence>
<dbReference type="InterPro" id="IPR017517">
    <property type="entry name" value="Maleyloyr_isom"/>
</dbReference>
<comment type="caution">
    <text evidence="3">The sequence shown here is derived from an EMBL/GenBank/DDBJ whole genome shotgun (WGS) entry which is preliminary data.</text>
</comment>
<feature type="region of interest" description="Disordered" evidence="1">
    <location>
        <begin position="243"/>
        <end position="266"/>
    </location>
</feature>
<dbReference type="Gene3D" id="1.20.120.450">
    <property type="entry name" value="dinb family like domain"/>
    <property type="match status" value="1"/>
</dbReference>
<dbReference type="InterPro" id="IPR034660">
    <property type="entry name" value="DinB/YfiT-like"/>
</dbReference>
<dbReference type="AlphaFoldDB" id="A0A0D0IL64"/>
<feature type="domain" description="Mycothiol-dependent maleylpyruvate isomerase metal-binding" evidence="2">
    <location>
        <begin position="4"/>
        <end position="138"/>
    </location>
</feature>